<name>A0A3B1B7Z8_9ZZZZ</name>
<dbReference type="InterPro" id="IPR053728">
    <property type="entry name" value="Alginate_Permeability_Chnl"/>
</dbReference>
<protein>
    <recommendedName>
        <fullName evidence="1">Alginate export domain-containing protein</fullName>
    </recommendedName>
</protein>
<dbReference type="EMBL" id="UOFU01000273">
    <property type="protein sequence ID" value="VAX02445.1"/>
    <property type="molecule type" value="Genomic_DNA"/>
</dbReference>
<evidence type="ECO:0000313" key="2">
    <source>
        <dbReference type="EMBL" id="VAX02445.1"/>
    </source>
</evidence>
<dbReference type="InterPro" id="IPR025388">
    <property type="entry name" value="Alginate_export_dom"/>
</dbReference>
<dbReference type="Gene3D" id="2.40.160.100">
    <property type="match status" value="1"/>
</dbReference>
<gene>
    <name evidence="2" type="ORF">MNBD_GAMMA20-1859</name>
</gene>
<evidence type="ECO:0000259" key="1">
    <source>
        <dbReference type="Pfam" id="PF13372"/>
    </source>
</evidence>
<reference evidence="2" key="1">
    <citation type="submission" date="2018-06" db="EMBL/GenBank/DDBJ databases">
        <authorList>
            <person name="Zhirakovskaya E."/>
        </authorList>
    </citation>
    <scope>NUCLEOTIDE SEQUENCE</scope>
</reference>
<accession>A0A3B1B7Z8</accession>
<dbReference type="AlphaFoldDB" id="A0A3B1B7Z8"/>
<dbReference type="InterPro" id="IPR018247">
    <property type="entry name" value="EF_Hand_1_Ca_BS"/>
</dbReference>
<dbReference type="PROSITE" id="PS00018">
    <property type="entry name" value="EF_HAND_1"/>
    <property type="match status" value="1"/>
</dbReference>
<dbReference type="Pfam" id="PF13372">
    <property type="entry name" value="Alginate_exp"/>
    <property type="match status" value="1"/>
</dbReference>
<proteinExistence type="predicted"/>
<organism evidence="2">
    <name type="scientific">hydrothermal vent metagenome</name>
    <dbReference type="NCBI Taxonomy" id="652676"/>
    <lineage>
        <taxon>unclassified sequences</taxon>
        <taxon>metagenomes</taxon>
        <taxon>ecological metagenomes</taxon>
    </lineage>
</organism>
<feature type="domain" description="Alginate export" evidence="1">
    <location>
        <begin position="136"/>
        <end position="493"/>
    </location>
</feature>
<sequence>MKSSNTPAMGSRNSAPLFFASRGTNLSTCLALTLATVCSTAIGQNISSLPPEEIIQTGAASFVQRPQDDERPEEQFTVNWFNRPLIIGGDIDTKLRYREDVSLGRRDDDDLRLSLGLKFEFLYRLTPDTSFYIEIDPSYQAYLYAEDGDTDTSRKIELGELWVYVGGLGNHRLSLQIGRQYFGDKREWWWDKELDAVRVQYTDSSFSAQLAIGVNPTTISTESDRLDPEDEDITWLIASADWEWTKKNHFEIFFLSRLDHSSTPNVGDITSEKREDNEDATINWLGLRSRGRVKSDDFGKAYYWLDSGVVYGKETLLDVTDIGDGQSKVDQRRDHTINGWGLDFGATWETKLPYQPSLTFGYAKGSGDANPDDDMNRAYRQSGLQSNDHKFRGVTSFRYYGELSRPELSNLVIRTLALGFPLLKDSSLELVYHRYTQVHASDQLRNSRVRTLPEGKHRDIGEEFNIILGLEEWQQLELELVATQFRAGKAYGIFSGKKASSITLQVQYNF</sequence>